<dbReference type="RefSeq" id="WP_348029145.1">
    <property type="nucleotide sequence ID" value="NZ_CP129113.1"/>
</dbReference>
<dbReference type="Proteomes" id="UP001180087">
    <property type="component" value="Chromosome"/>
</dbReference>
<name>A0ABY9L0C6_9BACI</name>
<evidence type="ECO:0000313" key="2">
    <source>
        <dbReference type="Proteomes" id="UP001180087"/>
    </source>
</evidence>
<accession>A0ABY9L0C6</accession>
<dbReference type="EMBL" id="CP129113">
    <property type="protein sequence ID" value="WLV25357.1"/>
    <property type="molecule type" value="Genomic_DNA"/>
</dbReference>
<sequence>MKKAGWANGLTNFIVDFKTNGAATAEQRFDNFALNQDVGSVIQGKTPETVISQDSRPLQMARRSFIGGRHLRQLIHRLQSRSISKSVPMQVSSLP</sequence>
<keyword evidence="2" id="KW-1185">Reference proteome</keyword>
<evidence type="ECO:0000313" key="1">
    <source>
        <dbReference type="EMBL" id="WLV25357.1"/>
    </source>
</evidence>
<reference evidence="1" key="1">
    <citation type="submission" date="2023-06" db="EMBL/GenBank/DDBJ databases">
        <title>A Treasure from Seagulls: Isolation and Description of Aciduricobacillus qingdaonensis gen. nov., sp. nov., a Rare Obligately Uric Acid-utilizing Member in the Family Bacillaceae.</title>
        <authorList>
            <person name="Liu W."/>
            <person name="Wang B."/>
        </authorList>
    </citation>
    <scope>NUCLEOTIDE SEQUENCE</scope>
    <source>
        <strain evidence="1">44XB</strain>
    </source>
</reference>
<organism evidence="1 2">
    <name type="scientific">Aciduricibacillus chroicocephali</name>
    <dbReference type="NCBI Taxonomy" id="3054939"/>
    <lineage>
        <taxon>Bacteria</taxon>
        <taxon>Bacillati</taxon>
        <taxon>Bacillota</taxon>
        <taxon>Bacilli</taxon>
        <taxon>Bacillales</taxon>
        <taxon>Bacillaceae</taxon>
        <taxon>Aciduricibacillus</taxon>
    </lineage>
</organism>
<protein>
    <submittedName>
        <fullName evidence="1">Uncharacterized protein</fullName>
    </submittedName>
</protein>
<proteinExistence type="predicted"/>
<gene>
    <name evidence="1" type="ORF">QR721_03775</name>
</gene>